<feature type="transmembrane region" description="Helical" evidence="2">
    <location>
        <begin position="56"/>
        <end position="76"/>
    </location>
</feature>
<feature type="compositionally biased region" description="Basic and acidic residues" evidence="1">
    <location>
        <begin position="215"/>
        <end position="227"/>
    </location>
</feature>
<keyword evidence="2" id="KW-0812">Transmembrane</keyword>
<dbReference type="InterPro" id="IPR010699">
    <property type="entry name" value="DUF1275"/>
</dbReference>
<gene>
    <name evidence="3" type="ORF">SAMN05444716_10279</name>
</gene>
<dbReference type="PANTHER" id="PTHR37314:SF4">
    <property type="entry name" value="UPF0700 TRANSMEMBRANE PROTEIN YOAK"/>
    <property type="match status" value="1"/>
</dbReference>
<dbReference type="PANTHER" id="PTHR37314">
    <property type="entry name" value="SLR0142 PROTEIN"/>
    <property type="match status" value="1"/>
</dbReference>
<proteinExistence type="predicted"/>
<reference evidence="4" key="1">
    <citation type="submission" date="2016-10" db="EMBL/GenBank/DDBJ databases">
        <authorList>
            <person name="Varghese N."/>
            <person name="Submissions S."/>
        </authorList>
    </citation>
    <scope>NUCLEOTIDE SEQUENCE [LARGE SCALE GENOMIC DNA]</scope>
    <source>
        <strain evidence="4">CGMCC 4.7047</strain>
    </source>
</reference>
<keyword evidence="2" id="KW-0472">Membrane</keyword>
<keyword evidence="2" id="KW-1133">Transmembrane helix</keyword>
<accession>A0A1I6QJL7</accession>
<evidence type="ECO:0000256" key="1">
    <source>
        <dbReference type="SAM" id="MobiDB-lite"/>
    </source>
</evidence>
<dbReference type="Pfam" id="PF06912">
    <property type="entry name" value="DUF1275"/>
    <property type="match status" value="1"/>
</dbReference>
<dbReference type="STRING" id="1176198.SAMN05444716_10279"/>
<organism evidence="3 4">
    <name type="scientific">Streptomyces harbinensis</name>
    <dbReference type="NCBI Taxonomy" id="1176198"/>
    <lineage>
        <taxon>Bacteria</taxon>
        <taxon>Bacillati</taxon>
        <taxon>Actinomycetota</taxon>
        <taxon>Actinomycetes</taxon>
        <taxon>Kitasatosporales</taxon>
        <taxon>Streptomycetaceae</taxon>
        <taxon>Streptomyces</taxon>
    </lineage>
</organism>
<dbReference type="RefSeq" id="WP_175542919.1">
    <property type="nucleotide sequence ID" value="NZ_FPAB01000002.1"/>
</dbReference>
<sequence length="227" mass="22955">MAHGEPRVALLIALTFATGSVDAVSYLTLDQVFTANMTGNVALLGFAAAGHGEVPLLRTGIALLAFVAGAVAAGRLTRHTEPAGGWPGRISVALGASTVLLALVVVLWPVAGRDVLAGLLGLAMGLQGGAVRRLGVADLPTTVITSTLTALAVDEPPRRRRRLAAPVALLAGAVAGALLIRWHPVLGLLPALATQAAVLAAAGAVADPGRHPRAAHRDPADRDPPRG</sequence>
<evidence type="ECO:0000313" key="3">
    <source>
        <dbReference type="EMBL" id="SFS52697.1"/>
    </source>
</evidence>
<keyword evidence="4" id="KW-1185">Reference proteome</keyword>
<feature type="region of interest" description="Disordered" evidence="1">
    <location>
        <begin position="208"/>
        <end position="227"/>
    </location>
</feature>
<feature type="transmembrane region" description="Helical" evidence="2">
    <location>
        <begin position="88"/>
        <end position="110"/>
    </location>
</feature>
<dbReference type="Proteomes" id="UP000198873">
    <property type="component" value="Unassembled WGS sequence"/>
</dbReference>
<dbReference type="EMBL" id="FPAB01000002">
    <property type="protein sequence ID" value="SFS52697.1"/>
    <property type="molecule type" value="Genomic_DNA"/>
</dbReference>
<evidence type="ECO:0000313" key="4">
    <source>
        <dbReference type="Proteomes" id="UP000198873"/>
    </source>
</evidence>
<evidence type="ECO:0000256" key="2">
    <source>
        <dbReference type="SAM" id="Phobius"/>
    </source>
</evidence>
<dbReference type="AlphaFoldDB" id="A0A1I6QJL7"/>
<name>A0A1I6QJL7_9ACTN</name>
<protein>
    <submittedName>
        <fullName evidence="3">Uncharacterized membrane protein YoaK, UPF0700 family</fullName>
    </submittedName>
</protein>